<feature type="domain" description="NADH:flavin oxidoreductase/NADH oxidase N-terminal" evidence="5">
    <location>
        <begin position="29"/>
        <end position="295"/>
    </location>
</feature>
<dbReference type="Gene3D" id="3.20.20.70">
    <property type="entry name" value="Aldolase class I"/>
    <property type="match status" value="1"/>
</dbReference>
<keyword evidence="7" id="KW-1185">Reference proteome</keyword>
<dbReference type="EMBL" id="JAGPNK010000009">
    <property type="protein sequence ID" value="KAH7313709.1"/>
    <property type="molecule type" value="Genomic_DNA"/>
</dbReference>
<name>A0A8K0SNZ4_9HYPO</name>
<evidence type="ECO:0000313" key="7">
    <source>
        <dbReference type="Proteomes" id="UP000813444"/>
    </source>
</evidence>
<dbReference type="InterPro" id="IPR013785">
    <property type="entry name" value="Aldolase_TIM"/>
</dbReference>
<evidence type="ECO:0000256" key="3">
    <source>
        <dbReference type="ARBA" id="ARBA00022643"/>
    </source>
</evidence>
<dbReference type="OrthoDB" id="1663137at2759"/>
<sequence length="454" mass="50518">MPSRYDSGHVSAQPLAQPLELHRSNRIPKNRIIKGPTAETMAAWDPKQRFVSGIPNEKHTQLYRRLAEGNWDMIVTGNIHVDFNFIIRPGDLCISPECPMDGERFIMFQKLAAEAKANGSLFIGQLNHCGRQILVGMGHEPISASSVQLPTAEGMVYAQPRSATKRDITRVIEQFADAATYLEKAGFDSVELHGAHGYLISQFLARDTNLRTDEYGAQTEENRLRFLNDICAAIKKRVSTRFIIGVKISTVEFQDGGITAEDSRSVCIRLDKASMDYVQLSGGNYQDFGMRWDNGSTQKQEAYFLKSAQMAMGGLVNRNIKAFLSGGLRSVGNMVKALDLVDGVVLSRPAIHEPRLAEDILMGRVPGALRPLSVLEDDAMLGVMLTHSKIRQIAAGNDPLDDSDPAVFTHWRKDMEKWLQKVQQGDDLMVFSGVVEYTGPMFPYGTRRAQELNL</sequence>
<accession>A0A8K0SNZ4</accession>
<dbReference type="GO" id="GO:0010181">
    <property type="term" value="F:FMN binding"/>
    <property type="evidence" value="ECO:0007669"/>
    <property type="project" value="InterPro"/>
</dbReference>
<proteinExistence type="inferred from homology"/>
<evidence type="ECO:0000256" key="4">
    <source>
        <dbReference type="ARBA" id="ARBA00023002"/>
    </source>
</evidence>
<evidence type="ECO:0000256" key="1">
    <source>
        <dbReference type="ARBA" id="ARBA00005979"/>
    </source>
</evidence>
<evidence type="ECO:0000256" key="2">
    <source>
        <dbReference type="ARBA" id="ARBA00022630"/>
    </source>
</evidence>
<comment type="similarity">
    <text evidence="1">Belongs to the NADH:flavin oxidoreductase/NADH oxidase family.</text>
</comment>
<dbReference type="Pfam" id="PF00724">
    <property type="entry name" value="Oxidored_FMN"/>
    <property type="match status" value="1"/>
</dbReference>
<dbReference type="InterPro" id="IPR051799">
    <property type="entry name" value="NADH_flavin_oxidoreductase"/>
</dbReference>
<organism evidence="6 7">
    <name type="scientific">Stachybotrys elegans</name>
    <dbReference type="NCBI Taxonomy" id="80388"/>
    <lineage>
        <taxon>Eukaryota</taxon>
        <taxon>Fungi</taxon>
        <taxon>Dikarya</taxon>
        <taxon>Ascomycota</taxon>
        <taxon>Pezizomycotina</taxon>
        <taxon>Sordariomycetes</taxon>
        <taxon>Hypocreomycetidae</taxon>
        <taxon>Hypocreales</taxon>
        <taxon>Stachybotryaceae</taxon>
        <taxon>Stachybotrys</taxon>
    </lineage>
</organism>
<dbReference type="Proteomes" id="UP000813444">
    <property type="component" value="Unassembled WGS sequence"/>
</dbReference>
<dbReference type="GO" id="GO:0016491">
    <property type="term" value="F:oxidoreductase activity"/>
    <property type="evidence" value="ECO:0007669"/>
    <property type="project" value="UniProtKB-KW"/>
</dbReference>
<dbReference type="InterPro" id="IPR001155">
    <property type="entry name" value="OxRdtase_FMN_N"/>
</dbReference>
<dbReference type="PANTHER" id="PTHR43656:SF5">
    <property type="entry name" value="NADH:FLAVIN OXIDOREDUCTASE_NADH OXIDASE N-TERMINAL DOMAIN-CONTAINING PROTEIN"/>
    <property type="match status" value="1"/>
</dbReference>
<gene>
    <name evidence="6" type="ORF">B0I35DRAFT_505105</name>
</gene>
<dbReference type="AlphaFoldDB" id="A0A8K0SNZ4"/>
<evidence type="ECO:0000313" key="6">
    <source>
        <dbReference type="EMBL" id="KAH7313709.1"/>
    </source>
</evidence>
<keyword evidence="4" id="KW-0560">Oxidoreductase</keyword>
<keyword evidence="3" id="KW-0288">FMN</keyword>
<dbReference type="PANTHER" id="PTHR43656">
    <property type="entry name" value="BINDING OXIDOREDUCTASE, PUTATIVE (AFU_ORTHOLOGUE AFUA_2G08260)-RELATED"/>
    <property type="match status" value="1"/>
</dbReference>
<protein>
    <recommendedName>
        <fullName evidence="5">NADH:flavin oxidoreductase/NADH oxidase N-terminal domain-containing protein</fullName>
    </recommendedName>
</protein>
<comment type="caution">
    <text evidence="6">The sequence shown here is derived from an EMBL/GenBank/DDBJ whole genome shotgun (WGS) entry which is preliminary data.</text>
</comment>
<dbReference type="SUPFAM" id="SSF51395">
    <property type="entry name" value="FMN-linked oxidoreductases"/>
    <property type="match status" value="1"/>
</dbReference>
<reference evidence="6" key="1">
    <citation type="journal article" date="2021" name="Nat. Commun.">
        <title>Genetic determinants of endophytism in the Arabidopsis root mycobiome.</title>
        <authorList>
            <person name="Mesny F."/>
            <person name="Miyauchi S."/>
            <person name="Thiergart T."/>
            <person name="Pickel B."/>
            <person name="Atanasova L."/>
            <person name="Karlsson M."/>
            <person name="Huettel B."/>
            <person name="Barry K.W."/>
            <person name="Haridas S."/>
            <person name="Chen C."/>
            <person name="Bauer D."/>
            <person name="Andreopoulos W."/>
            <person name="Pangilinan J."/>
            <person name="LaButti K."/>
            <person name="Riley R."/>
            <person name="Lipzen A."/>
            <person name="Clum A."/>
            <person name="Drula E."/>
            <person name="Henrissat B."/>
            <person name="Kohler A."/>
            <person name="Grigoriev I.V."/>
            <person name="Martin F.M."/>
            <person name="Hacquard S."/>
        </authorList>
    </citation>
    <scope>NUCLEOTIDE SEQUENCE</scope>
    <source>
        <strain evidence="6">MPI-CAGE-CH-0235</strain>
    </source>
</reference>
<evidence type="ECO:0000259" key="5">
    <source>
        <dbReference type="Pfam" id="PF00724"/>
    </source>
</evidence>
<keyword evidence="2" id="KW-0285">Flavoprotein</keyword>